<reference evidence="7 8" key="1">
    <citation type="submission" date="2015-12" db="EMBL/GenBank/DDBJ databases">
        <title>Draft genome of Thermovenabulum gondwanense isolated from a red thermophilic microbial mat colonisisng an outflow channel of a bore well.</title>
        <authorList>
            <person name="Patel B.K."/>
        </authorList>
    </citation>
    <scope>NUCLEOTIDE SEQUENCE [LARGE SCALE GENOMIC DNA]</scope>
    <source>
        <strain evidence="7 8">R270</strain>
    </source>
</reference>
<gene>
    <name evidence="4 7" type="primary">cobQ</name>
    <name evidence="7" type="ORF">ATZ99_01500</name>
</gene>
<keyword evidence="3 4" id="KW-0315">Glutamine amidotransferase</keyword>
<dbReference type="GO" id="GO:0015420">
    <property type="term" value="F:ABC-type vitamin B12 transporter activity"/>
    <property type="evidence" value="ECO:0007669"/>
    <property type="project" value="UniProtKB-UniRule"/>
</dbReference>
<dbReference type="OrthoDB" id="9808302at2"/>
<dbReference type="PANTHER" id="PTHR21343:SF1">
    <property type="entry name" value="COBYRIC ACID SYNTHASE"/>
    <property type="match status" value="1"/>
</dbReference>
<evidence type="ECO:0000256" key="3">
    <source>
        <dbReference type="ARBA" id="ARBA00022962"/>
    </source>
</evidence>
<evidence type="ECO:0000256" key="1">
    <source>
        <dbReference type="ARBA" id="ARBA00004953"/>
    </source>
</evidence>
<feature type="active site" evidence="4">
    <location>
        <position position="420"/>
    </location>
</feature>
<dbReference type="GO" id="GO:0003824">
    <property type="term" value="F:catalytic activity"/>
    <property type="evidence" value="ECO:0007669"/>
    <property type="project" value="InterPro"/>
</dbReference>
<dbReference type="PATRIC" id="fig|520767.4.peg.157"/>
<feature type="domain" description="CobQ/CobB/MinD/ParA nucleotide binding" evidence="5">
    <location>
        <begin position="3"/>
        <end position="225"/>
    </location>
</feature>
<name>A0A162N0N8_9FIRM</name>
<dbReference type="NCBIfam" id="TIGR00313">
    <property type="entry name" value="cobQ"/>
    <property type="match status" value="1"/>
</dbReference>
<dbReference type="CDD" id="cd05389">
    <property type="entry name" value="CobQ_N"/>
    <property type="match status" value="1"/>
</dbReference>
<evidence type="ECO:0000256" key="2">
    <source>
        <dbReference type="ARBA" id="ARBA00022573"/>
    </source>
</evidence>
<feature type="domain" description="CobB/CobQ-like glutamine amidotransferase" evidence="6">
    <location>
        <begin position="247"/>
        <end position="427"/>
    </location>
</feature>
<dbReference type="InterPro" id="IPR002586">
    <property type="entry name" value="CobQ/CobB/MinD/ParA_Nub-bd_dom"/>
</dbReference>
<keyword evidence="8" id="KW-1185">Reference proteome</keyword>
<dbReference type="SUPFAM" id="SSF52540">
    <property type="entry name" value="P-loop containing nucleoside triphosphate hydrolases"/>
    <property type="match status" value="1"/>
</dbReference>
<dbReference type="CDD" id="cd01750">
    <property type="entry name" value="GATase1_CobQ"/>
    <property type="match status" value="1"/>
</dbReference>
<dbReference type="Proteomes" id="UP000075737">
    <property type="component" value="Unassembled WGS sequence"/>
</dbReference>
<dbReference type="SUPFAM" id="SSF52317">
    <property type="entry name" value="Class I glutamine amidotransferase-like"/>
    <property type="match status" value="1"/>
</dbReference>
<keyword evidence="2 4" id="KW-0169">Cobalamin biosynthesis</keyword>
<comment type="pathway">
    <text evidence="1 4">Cofactor biosynthesis; adenosylcobalamin biosynthesis.</text>
</comment>
<evidence type="ECO:0000313" key="8">
    <source>
        <dbReference type="Proteomes" id="UP000075737"/>
    </source>
</evidence>
<evidence type="ECO:0000259" key="5">
    <source>
        <dbReference type="Pfam" id="PF01656"/>
    </source>
</evidence>
<dbReference type="Pfam" id="PF01656">
    <property type="entry name" value="CbiA"/>
    <property type="match status" value="1"/>
</dbReference>
<dbReference type="HAMAP" id="MF_00028">
    <property type="entry name" value="CobQ"/>
    <property type="match status" value="1"/>
</dbReference>
<dbReference type="PANTHER" id="PTHR21343">
    <property type="entry name" value="DETHIOBIOTIN SYNTHETASE"/>
    <property type="match status" value="1"/>
</dbReference>
<dbReference type="PROSITE" id="PS51274">
    <property type="entry name" value="GATASE_COBBQ"/>
    <property type="match status" value="1"/>
</dbReference>
<accession>A0A162N0N8</accession>
<evidence type="ECO:0000313" key="7">
    <source>
        <dbReference type="EMBL" id="KYO68641.1"/>
    </source>
</evidence>
<dbReference type="InterPro" id="IPR047045">
    <property type="entry name" value="CobQ_N"/>
</dbReference>
<dbReference type="InterPro" id="IPR011698">
    <property type="entry name" value="GATase_3"/>
</dbReference>
<dbReference type="AlphaFoldDB" id="A0A162N0N8"/>
<dbReference type="InterPro" id="IPR033949">
    <property type="entry name" value="CobQ_GATase1"/>
</dbReference>
<dbReference type="NCBIfam" id="NF001989">
    <property type="entry name" value="PRK00784.1"/>
    <property type="match status" value="1"/>
</dbReference>
<dbReference type="Pfam" id="PF07685">
    <property type="entry name" value="GATase_3"/>
    <property type="match status" value="1"/>
</dbReference>
<dbReference type="Gene3D" id="3.40.50.300">
    <property type="entry name" value="P-loop containing nucleotide triphosphate hydrolases"/>
    <property type="match status" value="1"/>
</dbReference>
<dbReference type="InterPro" id="IPR029062">
    <property type="entry name" value="Class_I_gatase-like"/>
</dbReference>
<dbReference type="InterPro" id="IPR027417">
    <property type="entry name" value="P-loop_NTPase"/>
</dbReference>
<comment type="caution">
    <text evidence="7">The sequence shown here is derived from an EMBL/GenBank/DDBJ whole genome shotgun (WGS) entry which is preliminary data.</text>
</comment>
<dbReference type="EMBL" id="LOHZ01000015">
    <property type="protein sequence ID" value="KYO68641.1"/>
    <property type="molecule type" value="Genomic_DNA"/>
</dbReference>
<organism evidence="7 8">
    <name type="scientific">Thermovenabulum gondwanense</name>
    <dbReference type="NCBI Taxonomy" id="520767"/>
    <lineage>
        <taxon>Bacteria</taxon>
        <taxon>Bacillati</taxon>
        <taxon>Bacillota</taxon>
        <taxon>Clostridia</taxon>
        <taxon>Thermosediminibacterales</taxon>
        <taxon>Thermosediminibacteraceae</taxon>
        <taxon>Thermovenabulum</taxon>
    </lineage>
</organism>
<dbReference type="PROSITE" id="PS51273">
    <property type="entry name" value="GATASE_TYPE_1"/>
    <property type="match status" value="1"/>
</dbReference>
<dbReference type="UniPathway" id="UPA00148"/>
<proteinExistence type="inferred from homology"/>
<comment type="function">
    <text evidence="4">Catalyzes amidations at positions B, D, E, and G on adenosylcobyrinic A,C-diamide. NH(2) groups are provided by glutamine, and one molecule of ATP is hydrogenolyzed for each amidation.</text>
</comment>
<dbReference type="STRING" id="520767.ATZ99_01500"/>
<sequence length="481" mass="55036">MRIMIQGTSSSCGKSLVTTALCRIFAEDGYRVCPFKSQNMALNSYVTDEGLEMGRAQALQALACRIKPKVYMNPILLKPTTDRKSQVIIMGKPYKNMDAVEYFNFKKSLKEKIREIYSEIEKQYDIVVIEGAGSPAEINLKEDDFVNMGMAEIANSNVLLVGDIDRGGVFASIYGTYMLLEERERERIKGIIINKFRGDKSLLMSGIEIIENLIGVPVIGVIPYIDIRLEDEDGMVQINNICKNKIKISVIRLPRISNSSDFNPFLFDEDVSLFYTDDPEEIDDADIVIIPGSKNTLEDLRWLKKKGLFNKLKEYKGIIFGICGGYQMMGKIVIDEEGWETKKGDFEEGLNFFDGITYIKGEKVLRNVEGTALGKRVSGYEIHMGETENNKNPFVEIHKEGQIVYDGDMKDERFYGTYLHGIFDSGEFRQEILNFVRRKKGLELKTSRDFDIKREEELAKLSKVFRENLDIDYIYKIMKED</sequence>
<evidence type="ECO:0000256" key="4">
    <source>
        <dbReference type="HAMAP-Rule" id="MF_00028"/>
    </source>
</evidence>
<protein>
    <recommendedName>
        <fullName evidence="4">Cobyric acid synthase</fullName>
    </recommendedName>
</protein>
<comment type="similarity">
    <text evidence="4">Belongs to the CobB/CobQ family. CobQ subfamily.</text>
</comment>
<dbReference type="GO" id="GO:0009236">
    <property type="term" value="P:cobalamin biosynthetic process"/>
    <property type="evidence" value="ECO:0007669"/>
    <property type="project" value="UniProtKB-UniRule"/>
</dbReference>
<feature type="active site" description="Nucleophile" evidence="4">
    <location>
        <position position="323"/>
    </location>
</feature>
<dbReference type="RefSeq" id="WP_068747343.1">
    <property type="nucleotide sequence ID" value="NZ_LOHZ01000015.1"/>
</dbReference>
<dbReference type="Gene3D" id="3.40.50.880">
    <property type="match status" value="1"/>
</dbReference>
<evidence type="ECO:0000259" key="6">
    <source>
        <dbReference type="Pfam" id="PF07685"/>
    </source>
</evidence>
<dbReference type="InterPro" id="IPR004459">
    <property type="entry name" value="CobQ_synth"/>
</dbReference>